<reference evidence="4" key="1">
    <citation type="submission" date="2021-02" db="EMBL/GenBank/DDBJ databases">
        <title>Genome sequence Cadophora malorum strain M34.</title>
        <authorList>
            <person name="Stefanovic E."/>
            <person name="Vu D."/>
            <person name="Scully C."/>
            <person name="Dijksterhuis J."/>
            <person name="Roader J."/>
            <person name="Houbraken J."/>
        </authorList>
    </citation>
    <scope>NUCLEOTIDE SEQUENCE</scope>
    <source>
        <strain evidence="4">M34</strain>
    </source>
</reference>
<dbReference type="GO" id="GO:0061631">
    <property type="term" value="F:ubiquitin conjugating enzyme activity"/>
    <property type="evidence" value="ECO:0007669"/>
    <property type="project" value="TreeGrafter"/>
</dbReference>
<feature type="region of interest" description="Disordered" evidence="3">
    <location>
        <begin position="82"/>
        <end position="104"/>
    </location>
</feature>
<sequence>MSGLGKHLSLLRKLHEHYTSSSAGTRCKKYAYIGCCKKPLLGNKTLPTPAAQVSNCCDRGRLFGTWLLLARFDEQEVKIRRKASKKKQVKPAQHQPGDGPGYNDDESDYFYSTFSFEDHREDSRVTIQILQSLTAFLPSRESEAAFDKQPPAELFAMLKLGFLLSHAGALLRNNAVNDMNERSELCHATLKLVRKLARHEKPIGLLTAPFLSTDRSPGLEALATSKDLQPACTSEGYKNAKAFLDLASNAAIASDKRSQQDKHIASLCEELVSFYRALERAAPDTIQSFKSDQDPWLAYSEAIKVTFSDAIIEEHMLKGQFLQVAESPRGRMAALRKEIAILTTFDVFLPQNWPEVPPSLYFSYYYGFDDPTTQPFCLSLLNTWTGDTSERWQTHKTTLLSLFISVQAFILGSPNPLLNLPGLEAEEKTTHLIKEKNDLVEVYSVTYAMIWWVSDQVSSAKNGVSKDISAMYWKGKGLDLMNKVDGWAKSDERLREYCEGSTRNCAREVKMPTPPGYIDMGLVFKSHFGPDFRK</sequence>
<proteinExistence type="predicted"/>
<keyword evidence="5" id="KW-1185">Reference proteome</keyword>
<accession>A0A8H7T4D0</accession>
<evidence type="ECO:0000313" key="5">
    <source>
        <dbReference type="Proteomes" id="UP000664132"/>
    </source>
</evidence>
<dbReference type="PANTHER" id="PTHR46116:SF41">
    <property type="entry name" value="UBIQUITIN-CONJUGATING ENZYME E2 25-RELATED"/>
    <property type="match status" value="1"/>
</dbReference>
<keyword evidence="1" id="KW-0808">Transferase</keyword>
<dbReference type="InterPro" id="IPR016135">
    <property type="entry name" value="UBQ-conjugating_enzyme/RWD"/>
</dbReference>
<dbReference type="OrthoDB" id="47801at2759"/>
<name>A0A8H7T4D0_9HELO</name>
<protein>
    <submittedName>
        <fullName evidence="4">Uncharacterized protein</fullName>
    </submittedName>
</protein>
<dbReference type="EMBL" id="JAFJYH010000261">
    <property type="protein sequence ID" value="KAG4414510.1"/>
    <property type="molecule type" value="Genomic_DNA"/>
</dbReference>
<dbReference type="Proteomes" id="UP000664132">
    <property type="component" value="Unassembled WGS sequence"/>
</dbReference>
<comment type="caution">
    <text evidence="4">The sequence shown here is derived from an EMBL/GenBank/DDBJ whole genome shotgun (WGS) entry which is preliminary data.</text>
</comment>
<gene>
    <name evidence="4" type="ORF">IFR04_012355</name>
</gene>
<dbReference type="SUPFAM" id="SSF54495">
    <property type="entry name" value="UBC-like"/>
    <property type="match status" value="1"/>
</dbReference>
<organism evidence="4 5">
    <name type="scientific">Cadophora malorum</name>
    <dbReference type="NCBI Taxonomy" id="108018"/>
    <lineage>
        <taxon>Eukaryota</taxon>
        <taxon>Fungi</taxon>
        <taxon>Dikarya</taxon>
        <taxon>Ascomycota</taxon>
        <taxon>Pezizomycotina</taxon>
        <taxon>Leotiomycetes</taxon>
        <taxon>Helotiales</taxon>
        <taxon>Ploettnerulaceae</taxon>
        <taxon>Cadophora</taxon>
    </lineage>
</organism>
<evidence type="ECO:0000313" key="4">
    <source>
        <dbReference type="EMBL" id="KAG4414510.1"/>
    </source>
</evidence>
<dbReference type="PANTHER" id="PTHR46116">
    <property type="entry name" value="(E3-INDEPENDENT) E2 UBIQUITIN-CONJUGATING ENZYME"/>
    <property type="match status" value="1"/>
</dbReference>
<evidence type="ECO:0000256" key="1">
    <source>
        <dbReference type="ARBA" id="ARBA00022679"/>
    </source>
</evidence>
<dbReference type="AlphaFoldDB" id="A0A8H7T4D0"/>
<keyword evidence="2" id="KW-0833">Ubl conjugation pathway</keyword>
<dbReference type="Gene3D" id="3.10.110.10">
    <property type="entry name" value="Ubiquitin Conjugating Enzyme"/>
    <property type="match status" value="1"/>
</dbReference>
<evidence type="ECO:0000256" key="2">
    <source>
        <dbReference type="ARBA" id="ARBA00022786"/>
    </source>
</evidence>
<evidence type="ECO:0000256" key="3">
    <source>
        <dbReference type="SAM" id="MobiDB-lite"/>
    </source>
</evidence>